<dbReference type="PANTHER" id="PTHR43353:SF3">
    <property type="entry name" value="ALDEHYDE DEHYDROGENASE-RELATED"/>
    <property type="match status" value="1"/>
</dbReference>
<keyword evidence="1" id="KW-0560">Oxidoreductase</keyword>
<dbReference type="SUPFAM" id="SSF53720">
    <property type="entry name" value="ALDH-like"/>
    <property type="match status" value="1"/>
</dbReference>
<sequence length="147" mass="15958">MIEANIIGFSTSAEGTSYTQGFNPSTGEALDGNFHRATPNEVNRAVDQAGIAYNIYGKVSGKEKAVFLNAIADEIENLGDELIERCCTESGLPKVRIQGERARTTGQLRMFATLVAEGSWLEAVIDTSQPDRAPVPKPDIRRMLVSI</sequence>
<dbReference type="InterPro" id="IPR015590">
    <property type="entry name" value="Aldehyde_DH_dom"/>
</dbReference>
<dbReference type="GO" id="GO:0016491">
    <property type="term" value="F:oxidoreductase activity"/>
    <property type="evidence" value="ECO:0007669"/>
    <property type="project" value="UniProtKB-KW"/>
</dbReference>
<proteinExistence type="predicted"/>
<dbReference type="PANTHER" id="PTHR43353">
    <property type="entry name" value="SUCCINATE-SEMIALDEHYDE DEHYDROGENASE, MITOCHONDRIAL"/>
    <property type="match status" value="1"/>
</dbReference>
<feature type="non-terminal residue" evidence="3">
    <location>
        <position position="147"/>
    </location>
</feature>
<evidence type="ECO:0000256" key="1">
    <source>
        <dbReference type="ARBA" id="ARBA00023002"/>
    </source>
</evidence>
<gene>
    <name evidence="3" type="ORF">METZ01_LOCUS213499</name>
</gene>
<organism evidence="3">
    <name type="scientific">marine metagenome</name>
    <dbReference type="NCBI Taxonomy" id="408172"/>
    <lineage>
        <taxon>unclassified sequences</taxon>
        <taxon>metagenomes</taxon>
        <taxon>ecological metagenomes</taxon>
    </lineage>
</organism>
<dbReference type="Gene3D" id="3.40.605.10">
    <property type="entry name" value="Aldehyde Dehydrogenase, Chain A, domain 1"/>
    <property type="match status" value="1"/>
</dbReference>
<dbReference type="InterPro" id="IPR016161">
    <property type="entry name" value="Ald_DH/histidinol_DH"/>
</dbReference>
<evidence type="ECO:0000313" key="3">
    <source>
        <dbReference type="EMBL" id="SVB60645.1"/>
    </source>
</evidence>
<evidence type="ECO:0000259" key="2">
    <source>
        <dbReference type="Pfam" id="PF00171"/>
    </source>
</evidence>
<dbReference type="EMBL" id="UINC01049188">
    <property type="protein sequence ID" value="SVB60645.1"/>
    <property type="molecule type" value="Genomic_DNA"/>
</dbReference>
<dbReference type="AlphaFoldDB" id="A0A382FD84"/>
<accession>A0A382FD84</accession>
<dbReference type="InterPro" id="IPR016162">
    <property type="entry name" value="Ald_DH_N"/>
</dbReference>
<name>A0A382FD84_9ZZZZ</name>
<reference evidence="3" key="1">
    <citation type="submission" date="2018-05" db="EMBL/GenBank/DDBJ databases">
        <authorList>
            <person name="Lanie J.A."/>
            <person name="Ng W.-L."/>
            <person name="Kazmierczak K.M."/>
            <person name="Andrzejewski T.M."/>
            <person name="Davidsen T.M."/>
            <person name="Wayne K.J."/>
            <person name="Tettelin H."/>
            <person name="Glass J.I."/>
            <person name="Rusch D."/>
            <person name="Podicherti R."/>
            <person name="Tsui H.-C.T."/>
            <person name="Winkler M.E."/>
        </authorList>
    </citation>
    <scope>NUCLEOTIDE SEQUENCE</scope>
</reference>
<protein>
    <recommendedName>
        <fullName evidence="2">Aldehyde dehydrogenase domain-containing protein</fullName>
    </recommendedName>
</protein>
<feature type="domain" description="Aldehyde dehydrogenase" evidence="2">
    <location>
        <begin position="19"/>
        <end position="117"/>
    </location>
</feature>
<dbReference type="Pfam" id="PF00171">
    <property type="entry name" value="Aldedh"/>
    <property type="match status" value="1"/>
</dbReference>
<dbReference type="InterPro" id="IPR050740">
    <property type="entry name" value="Aldehyde_DH_Superfamily"/>
</dbReference>